<evidence type="ECO:0000313" key="2">
    <source>
        <dbReference type="EMBL" id="MBY16871.1"/>
    </source>
</evidence>
<feature type="region of interest" description="Disordered" evidence="1">
    <location>
        <begin position="1"/>
        <end position="25"/>
    </location>
</feature>
<protein>
    <submittedName>
        <fullName evidence="2">Uncharacterized protein</fullName>
    </submittedName>
</protein>
<reference evidence="2" key="1">
    <citation type="submission" date="2018-04" db="EMBL/GenBank/DDBJ databases">
        <title>Transcriptome of Schizaphis graminum biotype I.</title>
        <authorList>
            <person name="Scully E.D."/>
            <person name="Geib S.M."/>
            <person name="Palmer N.A."/>
            <person name="Koch K."/>
            <person name="Bradshaw J."/>
            <person name="Heng-Moss T."/>
            <person name="Sarath G."/>
        </authorList>
    </citation>
    <scope>NUCLEOTIDE SEQUENCE</scope>
</reference>
<accession>A0A2S2NI43</accession>
<dbReference type="EMBL" id="GGMR01004252">
    <property type="protein sequence ID" value="MBY16871.1"/>
    <property type="molecule type" value="Transcribed_RNA"/>
</dbReference>
<proteinExistence type="predicted"/>
<sequence length="197" mass="21892">MVPAATADRADTGLAPHRLPLPPPPPLRVGRTHRMSFRCGIPIIRQECAAVAAEGHLCGARLVCVRCAPCLCRLRTLLLLLLLPPISGIRSFRISRRYIIILQSGDATLATRTGPECRIPFLTPVQMSYQSVIPIDRVRDDGSGFCQHTSRTPVSLAVFSPLSPRIERRQPKRQSTCNASSCYYVVHIDRILSEYHQ</sequence>
<organism evidence="2">
    <name type="scientific">Schizaphis graminum</name>
    <name type="common">Green bug aphid</name>
    <dbReference type="NCBI Taxonomy" id="13262"/>
    <lineage>
        <taxon>Eukaryota</taxon>
        <taxon>Metazoa</taxon>
        <taxon>Ecdysozoa</taxon>
        <taxon>Arthropoda</taxon>
        <taxon>Hexapoda</taxon>
        <taxon>Insecta</taxon>
        <taxon>Pterygota</taxon>
        <taxon>Neoptera</taxon>
        <taxon>Paraneoptera</taxon>
        <taxon>Hemiptera</taxon>
        <taxon>Sternorrhyncha</taxon>
        <taxon>Aphidomorpha</taxon>
        <taxon>Aphidoidea</taxon>
        <taxon>Aphididae</taxon>
        <taxon>Aphidini</taxon>
        <taxon>Schizaphis</taxon>
    </lineage>
</organism>
<gene>
    <name evidence="2" type="ORF">g.47539</name>
</gene>
<dbReference type="AlphaFoldDB" id="A0A2S2NI43"/>
<evidence type="ECO:0000256" key="1">
    <source>
        <dbReference type="SAM" id="MobiDB-lite"/>
    </source>
</evidence>
<name>A0A2S2NI43_SCHGA</name>